<protein>
    <submittedName>
        <fullName evidence="4">Phage tail tape measure protein</fullName>
    </submittedName>
</protein>
<dbReference type="InterPro" id="IPR010090">
    <property type="entry name" value="Phage_tape_meas"/>
</dbReference>
<dbReference type="NCBIfam" id="TIGR01760">
    <property type="entry name" value="tape_meas_TP901"/>
    <property type="match status" value="1"/>
</dbReference>
<evidence type="ECO:0000256" key="2">
    <source>
        <dbReference type="SAM" id="Phobius"/>
    </source>
</evidence>
<proteinExistence type="predicted"/>
<dbReference type="STRING" id="1219360.GCA_001571305_02528"/>
<evidence type="ECO:0000256" key="1">
    <source>
        <dbReference type="ARBA" id="ARBA00022612"/>
    </source>
</evidence>
<name>A0A4U3FAV5_9GAMM</name>
<feature type="transmembrane region" description="Helical" evidence="2">
    <location>
        <begin position="255"/>
        <end position="277"/>
    </location>
</feature>
<feature type="transmembrane region" description="Helical" evidence="2">
    <location>
        <begin position="308"/>
        <end position="327"/>
    </location>
</feature>
<reference evidence="3 6" key="2">
    <citation type="journal article" date="2020" name="FEMS Microbiol. Ecol.">
        <title>Temporal dynamics of bacterial communities during seed development and maturation.</title>
        <authorList>
            <person name="Chesneau G."/>
            <person name="Torres-Cortes G."/>
            <person name="Briand M."/>
            <person name="Darrasse A."/>
            <person name="Preveaux A."/>
            <person name="Marais C."/>
            <person name="Jacques M.A."/>
            <person name="Shade A."/>
            <person name="Barret M."/>
        </authorList>
    </citation>
    <scope>NUCLEOTIDE SEQUENCE [LARGE SCALE GENOMIC DNA]</scope>
    <source>
        <strain evidence="3 6">CFBP13732</strain>
    </source>
</reference>
<keyword evidence="2" id="KW-1133">Transmembrane helix</keyword>
<evidence type="ECO:0000313" key="5">
    <source>
        <dbReference type="Proteomes" id="UP000306393"/>
    </source>
</evidence>
<evidence type="ECO:0000313" key="6">
    <source>
        <dbReference type="Proteomes" id="UP000661012"/>
    </source>
</evidence>
<keyword evidence="6" id="KW-1185">Reference proteome</keyword>
<organism evidence="4 5">
    <name type="scientific">Erwinia persicina</name>
    <dbReference type="NCBI Taxonomy" id="55211"/>
    <lineage>
        <taxon>Bacteria</taxon>
        <taxon>Pseudomonadati</taxon>
        <taxon>Pseudomonadota</taxon>
        <taxon>Gammaproteobacteria</taxon>
        <taxon>Enterobacterales</taxon>
        <taxon>Erwiniaceae</taxon>
        <taxon>Erwinia</taxon>
    </lineage>
</organism>
<feature type="transmembrane region" description="Helical" evidence="2">
    <location>
        <begin position="284"/>
        <end position="302"/>
    </location>
</feature>
<dbReference type="PANTHER" id="PTHR37813">
    <property type="entry name" value="FELS-2 PROPHAGE PROTEIN"/>
    <property type="match status" value="1"/>
</dbReference>
<feature type="transmembrane region" description="Helical" evidence="2">
    <location>
        <begin position="227"/>
        <end position="249"/>
    </location>
</feature>
<dbReference type="RefSeq" id="WP_137269135.1">
    <property type="nucleotide sequence ID" value="NZ_JACYNM010000002.1"/>
</dbReference>
<reference evidence="4 5" key="1">
    <citation type="journal article" date="2019" name="Sci. Rep.">
        <title>Differences in resource use lead to coexistence of seed-transmitted microbial populations.</title>
        <authorList>
            <person name="Torres-Cortes G."/>
            <person name="Garcia B.J."/>
            <person name="Compant S."/>
            <person name="Rezki S."/>
            <person name="Jones P."/>
            <person name="Preveaux A."/>
            <person name="Briand M."/>
            <person name="Roulet A."/>
            <person name="Bouchez O."/>
            <person name="Jacobson D."/>
            <person name="Barret M."/>
        </authorList>
    </citation>
    <scope>NUCLEOTIDE SEQUENCE [LARGE SCALE GENOMIC DNA]</scope>
    <source>
        <strain evidence="4 5">CFBP13511</strain>
    </source>
</reference>
<accession>A0A4U3FAV5</accession>
<dbReference type="EMBL" id="QGAC01000008">
    <property type="protein sequence ID" value="TKJ90793.1"/>
    <property type="molecule type" value="Genomic_DNA"/>
</dbReference>
<keyword evidence="2" id="KW-0812">Transmembrane</keyword>
<dbReference type="PANTHER" id="PTHR37813:SF1">
    <property type="entry name" value="FELS-2 PROPHAGE PROTEIN"/>
    <property type="match status" value="1"/>
</dbReference>
<evidence type="ECO:0000313" key="4">
    <source>
        <dbReference type="EMBL" id="TKJ90793.1"/>
    </source>
</evidence>
<sequence>MSINLGLDGLRKAVIRANLFLNDLPGETQSLGLAMFQQRVALRASADRTRAATRNSKSALNASRERLQVIRVTEAQKRPQRVRNNLNKAQQRFQLGQGKVQQRFQAGQGVVDKIGAVSSQAMGVARQGAKLLQPGYQVMTARSGAPPKEAATSSDVRPPSAIAMPAADNLAGDIGQLNAAIDSISLTVFTQLDGTLRSLTQTATGLLTGVDQWIQDNPALAGGITQLVAAGVILVGALGAIGSVVIPVLSGLNLLMAGAGILSSVFTFAGGAIAAALGAITLPVGIAIAAIVGAAALIYQYWEPLSAFFGGVVEGISAVLTPLFDAFKPLTVIFDEAGKQIDSAFDSIKAFFSPIEMTAQKLEQLGNLGRFVGEALVNGLSLPLTILRTLGGKVTWLLEKLGLADKKAADAETSLSDDPSAQHPSAALEGADFAAPDTPAPVAFGGARYQPVTASSTSNSQQNTFNSSYVINVPTGMGEAEVRTMIDNHQQQTQARAAINQRSSFWGQ</sequence>
<comment type="caution">
    <text evidence="4">The sequence shown here is derived from an EMBL/GenBank/DDBJ whole genome shotgun (WGS) entry which is preliminary data.</text>
</comment>
<dbReference type="Proteomes" id="UP000306393">
    <property type="component" value="Unassembled WGS sequence"/>
</dbReference>
<gene>
    <name evidence="4" type="ORF">EpCFBP13511_09915</name>
    <name evidence="3" type="ORF">IFT93_06645</name>
</gene>
<dbReference type="Proteomes" id="UP000661012">
    <property type="component" value="Unassembled WGS sequence"/>
</dbReference>
<dbReference type="OrthoDB" id="8019720at2"/>
<keyword evidence="2" id="KW-0472">Membrane</keyword>
<dbReference type="EMBL" id="JACYNN010000003">
    <property type="protein sequence ID" value="MBD8106105.1"/>
    <property type="molecule type" value="Genomic_DNA"/>
</dbReference>
<keyword evidence="1" id="KW-1188">Viral release from host cell</keyword>
<dbReference type="AlphaFoldDB" id="A0A4U3FAV5"/>
<evidence type="ECO:0000313" key="3">
    <source>
        <dbReference type="EMBL" id="MBD8106105.1"/>
    </source>
</evidence>